<evidence type="ECO:0000313" key="2">
    <source>
        <dbReference type="EMBL" id="DAE21860.1"/>
    </source>
</evidence>
<reference evidence="2" key="1">
    <citation type="journal article" date="2021" name="Proc. Natl. Acad. Sci. U.S.A.">
        <title>A Catalog of Tens of Thousands of Viruses from Human Metagenomes Reveals Hidden Associations with Chronic Diseases.</title>
        <authorList>
            <person name="Tisza M.J."/>
            <person name="Buck C.B."/>
        </authorList>
    </citation>
    <scope>NUCLEOTIDE SEQUENCE</scope>
    <source>
        <strain evidence="2">CtoNH1</strain>
    </source>
</reference>
<feature type="compositionally biased region" description="Basic and acidic residues" evidence="1">
    <location>
        <begin position="17"/>
        <end position="30"/>
    </location>
</feature>
<feature type="region of interest" description="Disordered" evidence="1">
    <location>
        <begin position="1"/>
        <end position="30"/>
    </location>
</feature>
<dbReference type="EMBL" id="BK015718">
    <property type="protein sequence ID" value="DAE21860.1"/>
    <property type="molecule type" value="Genomic_DNA"/>
</dbReference>
<protein>
    <submittedName>
        <fullName evidence="2">Uncharacterized protein</fullName>
    </submittedName>
</protein>
<organism evidence="2">
    <name type="scientific">Myoviridae sp. ctoNH1</name>
    <dbReference type="NCBI Taxonomy" id="2826695"/>
    <lineage>
        <taxon>Viruses</taxon>
        <taxon>Duplodnaviria</taxon>
        <taxon>Heunggongvirae</taxon>
        <taxon>Uroviricota</taxon>
        <taxon>Caudoviricetes</taxon>
    </lineage>
</organism>
<accession>A0A8S5QT74</accession>
<evidence type="ECO:0000256" key="1">
    <source>
        <dbReference type="SAM" id="MobiDB-lite"/>
    </source>
</evidence>
<proteinExistence type="predicted"/>
<name>A0A8S5QT74_9CAUD</name>
<sequence>MQEAQDDLLPVAAGQRGDTKRDRPAGDRNRELSVLRQTPLGDIQAAQYLQACRQRLCTLPCQRGKRVEHAVNA</sequence>